<gene>
    <name evidence="1" type="ORF">POCTA_138.1.T1010100</name>
</gene>
<dbReference type="Proteomes" id="UP000683925">
    <property type="component" value="Unassembled WGS sequence"/>
</dbReference>
<name>A0A8S1WPY5_PAROT</name>
<dbReference type="AlphaFoldDB" id="A0A8S1WPY5"/>
<proteinExistence type="predicted"/>
<protein>
    <submittedName>
        <fullName evidence="1">Uncharacterized protein</fullName>
    </submittedName>
</protein>
<reference evidence="1" key="1">
    <citation type="submission" date="2021-01" db="EMBL/GenBank/DDBJ databases">
        <authorList>
            <consortium name="Genoscope - CEA"/>
            <person name="William W."/>
        </authorList>
    </citation>
    <scope>NUCLEOTIDE SEQUENCE</scope>
</reference>
<accession>A0A8S1WPY5</accession>
<evidence type="ECO:0000313" key="1">
    <source>
        <dbReference type="EMBL" id="CAD8192088.1"/>
    </source>
</evidence>
<comment type="caution">
    <text evidence="1">The sequence shown here is derived from an EMBL/GenBank/DDBJ whole genome shotgun (WGS) entry which is preliminary data.</text>
</comment>
<keyword evidence="2" id="KW-1185">Reference proteome</keyword>
<dbReference type="EMBL" id="CAJJDP010000101">
    <property type="protein sequence ID" value="CAD8192088.1"/>
    <property type="molecule type" value="Genomic_DNA"/>
</dbReference>
<sequence>MYLEKIEIVNISNINKLKVILKERNKSSNIDSQCQQLEIAKVGNIQRSQRIVIGTNKLNDKIQSNIV</sequence>
<evidence type="ECO:0000313" key="2">
    <source>
        <dbReference type="Proteomes" id="UP000683925"/>
    </source>
</evidence>
<organism evidence="1 2">
    <name type="scientific">Paramecium octaurelia</name>
    <dbReference type="NCBI Taxonomy" id="43137"/>
    <lineage>
        <taxon>Eukaryota</taxon>
        <taxon>Sar</taxon>
        <taxon>Alveolata</taxon>
        <taxon>Ciliophora</taxon>
        <taxon>Intramacronucleata</taxon>
        <taxon>Oligohymenophorea</taxon>
        <taxon>Peniculida</taxon>
        <taxon>Parameciidae</taxon>
        <taxon>Paramecium</taxon>
    </lineage>
</organism>